<dbReference type="PANTHER" id="PTHR34300:SF2">
    <property type="entry name" value="QUEUOSINE PRECURSOR TRANSPORTER-RELATED"/>
    <property type="match status" value="1"/>
</dbReference>
<evidence type="ECO:0000313" key="2">
    <source>
        <dbReference type="EMBL" id="MBB6678967.1"/>
    </source>
</evidence>
<feature type="transmembrane region" description="Helical" evidence="1">
    <location>
        <begin position="6"/>
        <end position="25"/>
    </location>
</feature>
<keyword evidence="1" id="KW-0813">Transport</keyword>
<feature type="transmembrane region" description="Helical" evidence="1">
    <location>
        <begin position="52"/>
        <end position="73"/>
    </location>
</feature>
<dbReference type="NCBIfam" id="TIGR00697">
    <property type="entry name" value="queuosine precursor transporter"/>
    <property type="match status" value="1"/>
</dbReference>
<evidence type="ECO:0000313" key="3">
    <source>
        <dbReference type="Proteomes" id="UP000574133"/>
    </source>
</evidence>
<keyword evidence="1" id="KW-1133">Transmembrane helix</keyword>
<comment type="similarity">
    <text evidence="1">Belongs to the vitamin uptake transporter (VUT/ECF) (TC 2.A.88) family. Q precursor transporter subfamily.</text>
</comment>
<dbReference type="InterPro" id="IPR003744">
    <property type="entry name" value="YhhQ"/>
</dbReference>
<dbReference type="Pfam" id="PF02592">
    <property type="entry name" value="Vut_1"/>
    <property type="match status" value="1"/>
</dbReference>
<evidence type="ECO:0000256" key="1">
    <source>
        <dbReference type="HAMAP-Rule" id="MF_02088"/>
    </source>
</evidence>
<dbReference type="HAMAP" id="MF_02088">
    <property type="entry name" value="Q_prec_transport"/>
    <property type="match status" value="1"/>
</dbReference>
<reference evidence="2 3" key="1">
    <citation type="submission" date="2020-08" db="EMBL/GenBank/DDBJ databases">
        <title>Cohnella phylogeny.</title>
        <authorList>
            <person name="Dunlap C."/>
        </authorList>
    </citation>
    <scope>NUCLEOTIDE SEQUENCE [LARGE SCALE GENOMIC DNA]</scope>
    <source>
        <strain evidence="2 3">DSM 103658</strain>
    </source>
</reference>
<feature type="transmembrane region" description="Helical" evidence="1">
    <location>
        <begin position="126"/>
        <end position="148"/>
    </location>
</feature>
<organism evidence="2 3">
    <name type="scientific">Cohnella lubricantis</name>
    <dbReference type="NCBI Taxonomy" id="2163172"/>
    <lineage>
        <taxon>Bacteria</taxon>
        <taxon>Bacillati</taxon>
        <taxon>Bacillota</taxon>
        <taxon>Bacilli</taxon>
        <taxon>Bacillales</taxon>
        <taxon>Paenibacillaceae</taxon>
        <taxon>Cohnella</taxon>
    </lineage>
</organism>
<feature type="transmembrane region" description="Helical" evidence="1">
    <location>
        <begin position="169"/>
        <end position="190"/>
    </location>
</feature>
<protein>
    <recommendedName>
        <fullName evidence="1">Probable queuosine precursor transporter</fullName>
        <shortName evidence="1">Q precursor transporter</shortName>
    </recommendedName>
</protein>
<dbReference type="GO" id="GO:0005886">
    <property type="term" value="C:plasma membrane"/>
    <property type="evidence" value="ECO:0007669"/>
    <property type="project" value="UniProtKB-SubCell"/>
</dbReference>
<name>A0A841TJ63_9BACL</name>
<keyword evidence="1" id="KW-0812">Transmembrane</keyword>
<dbReference type="EMBL" id="JACJVN010000065">
    <property type="protein sequence ID" value="MBB6678967.1"/>
    <property type="molecule type" value="Genomic_DNA"/>
</dbReference>
<accession>A0A841TJ63</accession>
<dbReference type="Proteomes" id="UP000574133">
    <property type="component" value="Unassembled WGS sequence"/>
</dbReference>
<dbReference type="AlphaFoldDB" id="A0A841TJ63"/>
<keyword evidence="3" id="KW-1185">Reference proteome</keyword>
<dbReference type="RefSeq" id="WP_185180234.1">
    <property type="nucleotide sequence ID" value="NZ_CBCSEP010000002.1"/>
</dbReference>
<comment type="caution">
    <text evidence="2">The sequence shown here is derived from an EMBL/GenBank/DDBJ whole genome shotgun (WGS) entry which is preliminary data.</text>
</comment>
<dbReference type="PANTHER" id="PTHR34300">
    <property type="entry name" value="QUEUOSINE PRECURSOR TRANSPORTER-RELATED"/>
    <property type="match status" value="1"/>
</dbReference>
<keyword evidence="1" id="KW-1003">Cell membrane</keyword>
<gene>
    <name evidence="2" type="ORF">H4Q31_16885</name>
</gene>
<keyword evidence="1" id="KW-0472">Membrane</keyword>
<sequence>MFNLLWGIFFVLVNFALFLACYRLLGKNGLYVWIGAATVLANIQVVKTFEIFGIVMTLGNTIYATIYLTTDLLNEKYGEKEARKAVWFGFFTMIMSLILMQMVLAFKPGADDISQEALETIFGLTPRIALGSLCAYFVSQFLDVRIFSRLKVKYPSRSQLWIRNNGSTGLSQLVDTLVFSSIAFIGLYPWDVWWEIAITTYVLKFIISAASTPVIYLARNFKFSEG</sequence>
<feature type="transmembrane region" description="Helical" evidence="1">
    <location>
        <begin position="196"/>
        <end position="218"/>
    </location>
</feature>
<feature type="transmembrane region" description="Helical" evidence="1">
    <location>
        <begin position="85"/>
        <end position="106"/>
    </location>
</feature>
<proteinExistence type="inferred from homology"/>
<feature type="transmembrane region" description="Helical" evidence="1">
    <location>
        <begin position="30"/>
        <end position="46"/>
    </location>
</feature>
<comment type="subcellular location">
    <subcellularLocation>
        <location evidence="1">Cell membrane</location>
        <topology evidence="1">Multi-pass membrane protein</topology>
    </subcellularLocation>
</comment>
<comment type="function">
    <text evidence="1">Involved in the import of queuosine (Q) precursors, required for Q precursor salvage.</text>
</comment>
<dbReference type="GO" id="GO:0022857">
    <property type="term" value="F:transmembrane transporter activity"/>
    <property type="evidence" value="ECO:0007669"/>
    <property type="project" value="UniProtKB-UniRule"/>
</dbReference>